<comment type="caution">
    <text evidence="6">The sequence shown here is derived from an EMBL/GenBank/DDBJ whole genome shotgun (WGS) entry which is preliminary data.</text>
</comment>
<dbReference type="Pfam" id="PF01494">
    <property type="entry name" value="FAD_binding_3"/>
    <property type="match status" value="1"/>
</dbReference>
<dbReference type="PRINTS" id="PR00420">
    <property type="entry name" value="RNGMNOXGNASE"/>
</dbReference>
<protein>
    <submittedName>
        <fullName evidence="6">FAD-dependent monooxygenase</fullName>
    </submittedName>
</protein>
<name>A0ABV7Y7N6_9ACTN</name>
<reference evidence="7" key="1">
    <citation type="journal article" date="2019" name="Int. J. Syst. Evol. Microbiol.">
        <title>The Global Catalogue of Microorganisms (GCM) 10K type strain sequencing project: providing services to taxonomists for standard genome sequencing and annotation.</title>
        <authorList>
            <consortium name="The Broad Institute Genomics Platform"/>
            <consortium name="The Broad Institute Genome Sequencing Center for Infectious Disease"/>
            <person name="Wu L."/>
            <person name="Ma J."/>
        </authorList>
    </citation>
    <scope>NUCLEOTIDE SEQUENCE [LARGE SCALE GENOMIC DNA]</scope>
    <source>
        <strain evidence="7">CGMCC 4.7241</strain>
    </source>
</reference>
<dbReference type="InterPro" id="IPR036188">
    <property type="entry name" value="FAD/NAD-bd_sf"/>
</dbReference>
<evidence type="ECO:0000313" key="6">
    <source>
        <dbReference type="EMBL" id="MFC3761306.1"/>
    </source>
</evidence>
<comment type="cofactor">
    <cofactor evidence="1">
        <name>FAD</name>
        <dbReference type="ChEBI" id="CHEBI:57692"/>
    </cofactor>
</comment>
<dbReference type="PANTHER" id="PTHR46496">
    <property type="match status" value="1"/>
</dbReference>
<keyword evidence="3" id="KW-0274">FAD</keyword>
<keyword evidence="6" id="KW-0503">Monooxygenase</keyword>
<dbReference type="PANTHER" id="PTHR46496:SF1">
    <property type="entry name" value="ZEAXANTHIN EPOXIDASE, CHLOROPLASTIC"/>
    <property type="match status" value="1"/>
</dbReference>
<gene>
    <name evidence="6" type="ORF">ACFOUW_10680</name>
</gene>
<keyword evidence="2" id="KW-0285">Flavoprotein</keyword>
<proteinExistence type="predicted"/>
<sequence length="396" mass="41268">MSRTAVVVGAGVGGLAVSSALVRAGWEVLVLERADEVRAVGSALALWANAVRAVEFVDPAAAAVLRGRPSLGGLAGLRTPSGAWLARMDVDALRAMQTVDAPIMVERPELHAFLGRQIPSSSFLLGRTCTAVSQVEDMASVRAGGDAYSADLVIGADGIGSVVRAAVDTSASITSARYVSWRGIVPASVGMEVSDGGETWGRGQRFGYIPLSDGGIYWYATLGTSRPRAAELGDQKRLLSELFSGWHEPVGALIAATPAERVLRNDVNMLWPQPRTYVHGRVALLGDAAHAMTPDLGQGAAMALEDAVELAIAVGDVASEDVPAALLAYDALRRPRAGGVAAQSRRMGQISQLSGLFSAGLRDVALRLIPSSRMAGGFGATANWQPSQPPRAIAPE</sequence>
<dbReference type="Proteomes" id="UP001595699">
    <property type="component" value="Unassembled WGS sequence"/>
</dbReference>
<dbReference type="EMBL" id="JBHRZH010000006">
    <property type="protein sequence ID" value="MFC3761306.1"/>
    <property type="molecule type" value="Genomic_DNA"/>
</dbReference>
<feature type="domain" description="FAD-binding" evidence="5">
    <location>
        <begin position="5"/>
        <end position="342"/>
    </location>
</feature>
<evidence type="ECO:0000256" key="1">
    <source>
        <dbReference type="ARBA" id="ARBA00001974"/>
    </source>
</evidence>
<organism evidence="6 7">
    <name type="scientific">Tenggerimyces flavus</name>
    <dbReference type="NCBI Taxonomy" id="1708749"/>
    <lineage>
        <taxon>Bacteria</taxon>
        <taxon>Bacillati</taxon>
        <taxon>Actinomycetota</taxon>
        <taxon>Actinomycetes</taxon>
        <taxon>Propionibacteriales</taxon>
        <taxon>Nocardioidaceae</taxon>
        <taxon>Tenggerimyces</taxon>
    </lineage>
</organism>
<keyword evidence="7" id="KW-1185">Reference proteome</keyword>
<dbReference type="Gene3D" id="3.50.50.60">
    <property type="entry name" value="FAD/NAD(P)-binding domain"/>
    <property type="match status" value="1"/>
</dbReference>
<dbReference type="RefSeq" id="WP_205117515.1">
    <property type="nucleotide sequence ID" value="NZ_JAFBCM010000001.1"/>
</dbReference>
<dbReference type="InterPro" id="IPR002938">
    <property type="entry name" value="FAD-bd"/>
</dbReference>
<accession>A0ABV7Y7N6</accession>
<evidence type="ECO:0000256" key="2">
    <source>
        <dbReference type="ARBA" id="ARBA00022630"/>
    </source>
</evidence>
<evidence type="ECO:0000259" key="5">
    <source>
        <dbReference type="Pfam" id="PF01494"/>
    </source>
</evidence>
<evidence type="ECO:0000313" key="7">
    <source>
        <dbReference type="Proteomes" id="UP001595699"/>
    </source>
</evidence>
<keyword evidence="4" id="KW-0560">Oxidoreductase</keyword>
<evidence type="ECO:0000256" key="3">
    <source>
        <dbReference type="ARBA" id="ARBA00022827"/>
    </source>
</evidence>
<dbReference type="SUPFAM" id="SSF51905">
    <property type="entry name" value="FAD/NAD(P)-binding domain"/>
    <property type="match status" value="1"/>
</dbReference>
<evidence type="ECO:0000256" key="4">
    <source>
        <dbReference type="ARBA" id="ARBA00023002"/>
    </source>
</evidence>
<dbReference type="GO" id="GO:0004497">
    <property type="term" value="F:monooxygenase activity"/>
    <property type="evidence" value="ECO:0007669"/>
    <property type="project" value="UniProtKB-KW"/>
</dbReference>